<dbReference type="PANTHER" id="PTHR48079:SF6">
    <property type="entry name" value="NAD(P)-BINDING DOMAIN-CONTAINING PROTEIN-RELATED"/>
    <property type="match status" value="1"/>
</dbReference>
<dbReference type="InterPro" id="IPR036291">
    <property type="entry name" value="NAD(P)-bd_dom_sf"/>
</dbReference>
<reference evidence="2 3" key="1">
    <citation type="submission" date="2015-07" db="EMBL/GenBank/DDBJ databases">
        <title>Genome analysis of myxobacterium Chondromyces crocatus Cm c5 reveals a high potential for natural compound synthesis and the genetic basis for the loss of fruiting body formation.</title>
        <authorList>
            <person name="Zaburannyi N."/>
            <person name="Bunk B."/>
            <person name="Maier J."/>
            <person name="Overmann J."/>
            <person name="Mueller R."/>
        </authorList>
    </citation>
    <scope>NUCLEOTIDE SEQUENCE [LARGE SCALE GENOMIC DNA]</scope>
    <source>
        <strain evidence="2 3">Cm c5</strain>
    </source>
</reference>
<dbReference type="RefSeq" id="WP_050429811.1">
    <property type="nucleotide sequence ID" value="NZ_CP012159.1"/>
</dbReference>
<dbReference type="Proteomes" id="UP000067626">
    <property type="component" value="Chromosome"/>
</dbReference>
<dbReference type="AlphaFoldDB" id="A0A0K1E982"/>
<dbReference type="SUPFAM" id="SSF51735">
    <property type="entry name" value="NAD(P)-binding Rossmann-fold domains"/>
    <property type="match status" value="1"/>
</dbReference>
<accession>A0A0K1E982</accession>
<evidence type="ECO:0000313" key="3">
    <source>
        <dbReference type="Proteomes" id="UP000067626"/>
    </source>
</evidence>
<proteinExistence type="predicted"/>
<organism evidence="2 3">
    <name type="scientific">Chondromyces crocatus</name>
    <dbReference type="NCBI Taxonomy" id="52"/>
    <lineage>
        <taxon>Bacteria</taxon>
        <taxon>Pseudomonadati</taxon>
        <taxon>Myxococcota</taxon>
        <taxon>Polyangia</taxon>
        <taxon>Polyangiales</taxon>
        <taxon>Polyangiaceae</taxon>
        <taxon>Chondromyces</taxon>
    </lineage>
</organism>
<dbReference type="PANTHER" id="PTHR48079">
    <property type="entry name" value="PROTEIN YEEZ"/>
    <property type="match status" value="1"/>
</dbReference>
<dbReference type="InterPro" id="IPR001509">
    <property type="entry name" value="Epimerase_deHydtase"/>
</dbReference>
<dbReference type="GO" id="GO:0004029">
    <property type="term" value="F:aldehyde dehydrogenase (NAD+) activity"/>
    <property type="evidence" value="ECO:0007669"/>
    <property type="project" value="TreeGrafter"/>
</dbReference>
<dbReference type="Pfam" id="PF01370">
    <property type="entry name" value="Epimerase"/>
    <property type="match status" value="1"/>
</dbReference>
<evidence type="ECO:0000259" key="1">
    <source>
        <dbReference type="Pfam" id="PF01370"/>
    </source>
</evidence>
<dbReference type="Gene3D" id="3.40.50.720">
    <property type="entry name" value="NAD(P)-binding Rossmann-like Domain"/>
    <property type="match status" value="1"/>
</dbReference>
<dbReference type="STRING" id="52.CMC5_015820"/>
<feature type="domain" description="NAD-dependent epimerase/dehydratase" evidence="1">
    <location>
        <begin position="14"/>
        <end position="240"/>
    </location>
</feature>
<keyword evidence="3" id="KW-1185">Reference proteome</keyword>
<sequence>MSTTVSDTLRDVPVLVTGASGFIGGRLAERLAVEAGARVVGTGRNFRDEARLRAAGVELVKADLRDRDAMARLCQGKQVVIHLAAWVQRGRGGEAEAHAINVDATRMLAEVAAAASVQRFVLVSTVSAYGVPSVDDIDETVPLDFAQVDLYGRTKALGEQAAQAVAKRTGLALSVIRPAMVVGPGSPGWTVGMLRLVQRGVPVLFGDGSGFAYPVYIDDVVDAILLAATRPEAVGEAFNVSGPSVDWATFFGHYGRMCGKRPRKVPMAIARAIAWANERVKLGIPLTTDRLKIYVRRLRYPTEKAERSLGWTAKVSLDEGMRNSEAWLRSEGLLHP</sequence>
<dbReference type="OrthoDB" id="5366167at2"/>
<dbReference type="KEGG" id="ccro:CMC5_015820"/>
<protein>
    <recommendedName>
        <fullName evidence="1">NAD-dependent epimerase/dehydratase domain-containing protein</fullName>
    </recommendedName>
</protein>
<evidence type="ECO:0000313" key="2">
    <source>
        <dbReference type="EMBL" id="AKT37441.1"/>
    </source>
</evidence>
<gene>
    <name evidence="2" type="ORF">CMC5_015820</name>
</gene>
<dbReference type="InterPro" id="IPR051783">
    <property type="entry name" value="NAD(P)-dependent_oxidoreduct"/>
</dbReference>
<dbReference type="EMBL" id="CP012159">
    <property type="protein sequence ID" value="AKT37441.1"/>
    <property type="molecule type" value="Genomic_DNA"/>
</dbReference>
<dbReference type="GO" id="GO:0005737">
    <property type="term" value="C:cytoplasm"/>
    <property type="evidence" value="ECO:0007669"/>
    <property type="project" value="TreeGrafter"/>
</dbReference>
<name>A0A0K1E982_CHOCO</name>